<feature type="transmembrane region" description="Helical" evidence="1">
    <location>
        <begin position="54"/>
        <end position="71"/>
    </location>
</feature>
<dbReference type="InterPro" id="IPR005562">
    <property type="entry name" value="SpoVA"/>
</dbReference>
<dbReference type="InterPro" id="IPR014204">
    <property type="entry name" value="Spore_V_AE"/>
</dbReference>
<dbReference type="Proteomes" id="UP000824035">
    <property type="component" value="Unassembled WGS sequence"/>
</dbReference>
<name>A0A9D2IZU4_9FIRM</name>
<sequence length="118" mass="11678">MTYLWAFVVGGLICVAGQLLIDLTSITPARVLVTYVVAGVVLSALGLYDPLAEFAGAGASVPLLGFGHLLAQGVVDAVEKSGLLGALCGGFSAAAAGVTASLVCGVLAAAFSHSKDQN</sequence>
<feature type="transmembrane region" description="Helical" evidence="1">
    <location>
        <begin position="31"/>
        <end position="48"/>
    </location>
</feature>
<reference evidence="2" key="2">
    <citation type="submission" date="2021-04" db="EMBL/GenBank/DDBJ databases">
        <authorList>
            <person name="Gilroy R."/>
        </authorList>
    </citation>
    <scope>NUCLEOTIDE SEQUENCE</scope>
    <source>
        <strain evidence="2">ChiGjej4B4-18154</strain>
    </source>
</reference>
<proteinExistence type="predicted"/>
<keyword evidence="1" id="KW-0472">Membrane</keyword>
<feature type="transmembrane region" description="Helical" evidence="1">
    <location>
        <begin position="83"/>
        <end position="111"/>
    </location>
</feature>
<dbReference type="RefSeq" id="WP_330056144.1">
    <property type="nucleotide sequence ID" value="NZ_CALXHM010000016.1"/>
</dbReference>
<comment type="caution">
    <text evidence="2">The sequence shown here is derived from an EMBL/GenBank/DDBJ whole genome shotgun (WGS) entry which is preliminary data.</text>
</comment>
<evidence type="ECO:0000256" key="1">
    <source>
        <dbReference type="SAM" id="Phobius"/>
    </source>
</evidence>
<dbReference type="AlphaFoldDB" id="A0A9D2IZU4"/>
<accession>A0A9D2IZU4</accession>
<feature type="transmembrane region" description="Helical" evidence="1">
    <location>
        <begin position="6"/>
        <end position="24"/>
    </location>
</feature>
<dbReference type="PANTHER" id="PTHR38450">
    <property type="entry name" value="STAGE V SPORULATION PROTEIN AC-RELATED"/>
    <property type="match status" value="1"/>
</dbReference>
<evidence type="ECO:0000313" key="3">
    <source>
        <dbReference type="Proteomes" id="UP000824035"/>
    </source>
</evidence>
<protein>
    <submittedName>
        <fullName evidence="2">Stage V sporulation protein AE</fullName>
    </submittedName>
</protein>
<reference evidence="2" key="1">
    <citation type="journal article" date="2021" name="PeerJ">
        <title>Extensive microbial diversity within the chicken gut microbiome revealed by metagenomics and culture.</title>
        <authorList>
            <person name="Gilroy R."/>
            <person name="Ravi A."/>
            <person name="Getino M."/>
            <person name="Pursley I."/>
            <person name="Horton D.L."/>
            <person name="Alikhan N.F."/>
            <person name="Baker D."/>
            <person name="Gharbi K."/>
            <person name="Hall N."/>
            <person name="Watson M."/>
            <person name="Adriaenssens E.M."/>
            <person name="Foster-Nyarko E."/>
            <person name="Jarju S."/>
            <person name="Secka A."/>
            <person name="Antonio M."/>
            <person name="Oren A."/>
            <person name="Chaudhuri R.R."/>
            <person name="La Ragione R."/>
            <person name="Hildebrand F."/>
            <person name="Pallen M.J."/>
        </authorList>
    </citation>
    <scope>NUCLEOTIDE SEQUENCE</scope>
    <source>
        <strain evidence="2">ChiGjej4B4-18154</strain>
    </source>
</reference>
<gene>
    <name evidence="2" type="primary">spoVAE</name>
    <name evidence="2" type="ORF">H9813_04860</name>
</gene>
<dbReference type="NCBIfam" id="TIGR02839">
    <property type="entry name" value="spore_V_AE"/>
    <property type="match status" value="1"/>
</dbReference>
<evidence type="ECO:0000313" key="2">
    <source>
        <dbReference type="EMBL" id="HIZ30549.1"/>
    </source>
</evidence>
<keyword evidence="1" id="KW-1133">Transmembrane helix</keyword>
<dbReference type="PANTHER" id="PTHR38450:SF2">
    <property type="entry name" value="STAGE V SPORULATION PROTEIN AEB"/>
    <property type="match status" value="1"/>
</dbReference>
<keyword evidence="1" id="KW-0812">Transmembrane</keyword>
<organism evidence="2 3">
    <name type="scientific">Candidatus Allofournierella merdipullorum</name>
    <dbReference type="NCBI Taxonomy" id="2838595"/>
    <lineage>
        <taxon>Bacteria</taxon>
        <taxon>Bacillati</taxon>
        <taxon>Bacillota</taxon>
        <taxon>Clostridia</taxon>
        <taxon>Eubacteriales</taxon>
        <taxon>Oscillospiraceae</taxon>
        <taxon>Allofournierella</taxon>
    </lineage>
</organism>
<dbReference type="Pfam" id="PF03862">
    <property type="entry name" value="SpoVAC_SpoVAEB"/>
    <property type="match status" value="1"/>
</dbReference>
<dbReference type="EMBL" id="DXBV01000045">
    <property type="protein sequence ID" value="HIZ30549.1"/>
    <property type="molecule type" value="Genomic_DNA"/>
</dbReference>